<dbReference type="VEuPathDB" id="FungiDB:LEMA_uP116700.1"/>
<sequence length="88" mass="9013">MSPYTFYDVTCPTELPVRKRQLGITLGGPGGGIAISLNIGGPRQISSACSCLITSGPAATTITRTATKEMVRTTTVTGVITRTAVGGL</sequence>
<name>E4ZTV7_LEPMJ</name>
<dbReference type="Proteomes" id="UP000002668">
    <property type="component" value="Genome"/>
</dbReference>
<dbReference type="OrthoDB" id="3556996at2759"/>
<accession>E4ZTV7</accession>
<dbReference type="EMBL" id="FP929125">
    <property type="protein sequence ID" value="CBX94667.1"/>
    <property type="molecule type" value="Genomic_DNA"/>
</dbReference>
<dbReference type="eggNOG" id="ENOG502T0XG">
    <property type="taxonomic scope" value="Eukaryota"/>
</dbReference>
<dbReference type="HOGENOM" id="CLU_2469504_0_0_1"/>
<evidence type="ECO:0000313" key="2">
    <source>
        <dbReference type="Proteomes" id="UP000002668"/>
    </source>
</evidence>
<dbReference type="AlphaFoldDB" id="E4ZTV7"/>
<dbReference type="InParanoid" id="E4ZTV7"/>
<protein>
    <submittedName>
        <fullName evidence="1">Predicted protein</fullName>
    </submittedName>
</protein>
<organism evidence="2">
    <name type="scientific">Leptosphaeria maculans (strain JN3 / isolate v23.1.3 / race Av1-4-5-6-7-8)</name>
    <name type="common">Blackleg fungus</name>
    <name type="synonym">Phoma lingam</name>
    <dbReference type="NCBI Taxonomy" id="985895"/>
    <lineage>
        <taxon>Eukaryota</taxon>
        <taxon>Fungi</taxon>
        <taxon>Dikarya</taxon>
        <taxon>Ascomycota</taxon>
        <taxon>Pezizomycotina</taxon>
        <taxon>Dothideomycetes</taxon>
        <taxon>Pleosporomycetidae</taxon>
        <taxon>Pleosporales</taxon>
        <taxon>Pleosporineae</taxon>
        <taxon>Leptosphaeriaceae</taxon>
        <taxon>Plenodomus</taxon>
        <taxon>Plenodomus lingam/Leptosphaeria maculans species complex</taxon>
    </lineage>
</organism>
<evidence type="ECO:0000313" key="1">
    <source>
        <dbReference type="EMBL" id="CBX94667.1"/>
    </source>
</evidence>
<dbReference type="STRING" id="985895.E4ZTV7"/>
<keyword evidence="2" id="KW-1185">Reference proteome</keyword>
<gene>
    <name evidence="1" type="ORF">LEMA_uP116700.1</name>
</gene>
<proteinExistence type="predicted"/>
<reference evidence="2" key="1">
    <citation type="journal article" date="2011" name="Nat. Commun.">
        <title>Effector diversification within compartments of the Leptosphaeria maculans genome affected by Repeat-Induced Point mutations.</title>
        <authorList>
            <person name="Rouxel T."/>
            <person name="Grandaubert J."/>
            <person name="Hane J.K."/>
            <person name="Hoede C."/>
            <person name="van de Wouw A.P."/>
            <person name="Couloux A."/>
            <person name="Dominguez V."/>
            <person name="Anthouard V."/>
            <person name="Bally P."/>
            <person name="Bourras S."/>
            <person name="Cozijnsen A.J."/>
            <person name="Ciuffetti L.M."/>
            <person name="Degrave A."/>
            <person name="Dilmaghani A."/>
            <person name="Duret L."/>
            <person name="Fudal I."/>
            <person name="Goodwin S.B."/>
            <person name="Gout L."/>
            <person name="Glaser N."/>
            <person name="Linglin J."/>
            <person name="Kema G.H.J."/>
            <person name="Lapalu N."/>
            <person name="Lawrence C.B."/>
            <person name="May K."/>
            <person name="Meyer M."/>
            <person name="Ollivier B."/>
            <person name="Poulain J."/>
            <person name="Schoch C.L."/>
            <person name="Simon A."/>
            <person name="Spatafora J.W."/>
            <person name="Stachowiak A."/>
            <person name="Turgeon B.G."/>
            <person name="Tyler B.M."/>
            <person name="Vincent D."/>
            <person name="Weissenbach J."/>
            <person name="Amselem J."/>
            <person name="Quesneville H."/>
            <person name="Oliver R.P."/>
            <person name="Wincker P."/>
            <person name="Balesdent M.-H."/>
            <person name="Howlett B.J."/>
        </authorList>
    </citation>
    <scope>NUCLEOTIDE SEQUENCE [LARGE SCALE GENOMIC DNA]</scope>
    <source>
        <strain evidence="2">JN3 / isolate v23.1.3 / race Av1-4-5-6-7-8</strain>
    </source>
</reference>